<comment type="caution">
    <text evidence="5">The sequence shown here is derived from an EMBL/GenBank/DDBJ whole genome shotgun (WGS) entry which is preliminary data.</text>
</comment>
<feature type="domain" description="PB1" evidence="4">
    <location>
        <begin position="89"/>
        <end position="168"/>
    </location>
</feature>
<dbReference type="Gramene" id="rna-gnl|WGS:NBSK|LSAT_6X20341_mrna">
    <property type="protein sequence ID" value="cds-PLY63803.1"/>
    <property type="gene ID" value="gene-LSAT_6X20341"/>
</dbReference>
<dbReference type="SUPFAM" id="SSF54277">
    <property type="entry name" value="CAD &amp; PB1 domains"/>
    <property type="match status" value="1"/>
</dbReference>
<dbReference type="Proteomes" id="UP000235145">
    <property type="component" value="Unassembled WGS sequence"/>
</dbReference>
<dbReference type="Gene3D" id="1.25.40.10">
    <property type="entry name" value="Tetratricopeptide repeat domain"/>
    <property type="match status" value="1"/>
</dbReference>
<evidence type="ECO:0000259" key="4">
    <source>
        <dbReference type="PROSITE" id="PS51745"/>
    </source>
</evidence>
<evidence type="ECO:0000256" key="3">
    <source>
        <dbReference type="SAM" id="MobiDB-lite"/>
    </source>
</evidence>
<keyword evidence="1" id="KW-0677">Repeat</keyword>
<sequence>MGKPSGKKKLQAAAEKVTKQKKASGSDRTPTQNNDANGFENKKVEEVNRGKNMEKPKDNKVNRGKKKRIDKKVAMEDDKKIVKEEKVMKKAVKLVFGDDIRWAQLPVDCSIGFVRQIIRDRFPSLHGVLIKYKDREGDLITIITTPELRSAETSSDPQGTFKLYLVEVTPDKEPTYELFQNEQLPIVSEGKSEEGITNSKEEWIVQFSRLFKSHVGFDTDPYLDLHELGMEIYSEAMEDTITTESSQNLFDIAGSKFQEMSALALFNLGNVHMNKARKSIVITEDDNTTKESISKQVQIGFEFSQKEYEKAGERYEQSTQVKPDFYEGHLALGQQQFEEAKLSWCYALGSKTDSLNSTSSSRILELYNKAEENMERGMQMWEESEERRLNGLSLCEEHKTELEKLGLEGIVDVKDGSNDEDLEQAVNIRSQIYILWGTLLYERSVVEWKMCLGSWEECLEVSIEKFELAGASPTDITVIIKNHCSNGTALQGLSFKIDEIVQAWNEMFDTKRWQTGIPSFRLEPLFRRRVPKLHSLLENF</sequence>
<evidence type="ECO:0000313" key="6">
    <source>
        <dbReference type="Proteomes" id="UP000235145"/>
    </source>
</evidence>
<dbReference type="OrthoDB" id="1594986at2759"/>
<dbReference type="AlphaFoldDB" id="A0A9R1V6P7"/>
<dbReference type="SMART" id="SM00666">
    <property type="entry name" value="PB1"/>
    <property type="match status" value="1"/>
</dbReference>
<organism evidence="5 6">
    <name type="scientific">Lactuca sativa</name>
    <name type="common">Garden lettuce</name>
    <dbReference type="NCBI Taxonomy" id="4236"/>
    <lineage>
        <taxon>Eukaryota</taxon>
        <taxon>Viridiplantae</taxon>
        <taxon>Streptophyta</taxon>
        <taxon>Embryophyta</taxon>
        <taxon>Tracheophyta</taxon>
        <taxon>Spermatophyta</taxon>
        <taxon>Magnoliopsida</taxon>
        <taxon>eudicotyledons</taxon>
        <taxon>Gunneridae</taxon>
        <taxon>Pentapetalae</taxon>
        <taxon>asterids</taxon>
        <taxon>campanulids</taxon>
        <taxon>Asterales</taxon>
        <taxon>Asteraceae</taxon>
        <taxon>Cichorioideae</taxon>
        <taxon>Cichorieae</taxon>
        <taxon>Lactucinae</taxon>
        <taxon>Lactuca</taxon>
    </lineage>
</organism>
<evidence type="ECO:0000256" key="2">
    <source>
        <dbReference type="ARBA" id="ARBA00022803"/>
    </source>
</evidence>
<dbReference type="PANTHER" id="PTHR46183">
    <property type="entry name" value="PROTEIN CLMP1"/>
    <property type="match status" value="1"/>
</dbReference>
<evidence type="ECO:0000313" key="5">
    <source>
        <dbReference type="EMBL" id="KAJ0199200.1"/>
    </source>
</evidence>
<dbReference type="InterPro" id="IPR044517">
    <property type="entry name" value="PHOX1-4"/>
</dbReference>
<proteinExistence type="predicted"/>
<keyword evidence="2" id="KW-0802">TPR repeat</keyword>
<name>A0A9R1V6P7_LACSA</name>
<dbReference type="InterPro" id="IPR053793">
    <property type="entry name" value="PB1-like"/>
</dbReference>
<dbReference type="InterPro" id="IPR011990">
    <property type="entry name" value="TPR-like_helical_dom_sf"/>
</dbReference>
<evidence type="ECO:0000256" key="1">
    <source>
        <dbReference type="ARBA" id="ARBA00022737"/>
    </source>
</evidence>
<accession>A0A9R1V6P7</accession>
<reference evidence="5 6" key="1">
    <citation type="journal article" date="2017" name="Nat. Commun.">
        <title>Genome assembly with in vitro proximity ligation data and whole-genome triplication in lettuce.</title>
        <authorList>
            <person name="Reyes-Chin-Wo S."/>
            <person name="Wang Z."/>
            <person name="Yang X."/>
            <person name="Kozik A."/>
            <person name="Arikit S."/>
            <person name="Song C."/>
            <person name="Xia L."/>
            <person name="Froenicke L."/>
            <person name="Lavelle D.O."/>
            <person name="Truco M.J."/>
            <person name="Xia R."/>
            <person name="Zhu S."/>
            <person name="Xu C."/>
            <person name="Xu H."/>
            <person name="Xu X."/>
            <person name="Cox K."/>
            <person name="Korf I."/>
            <person name="Meyers B.C."/>
            <person name="Michelmore R.W."/>
        </authorList>
    </citation>
    <scope>NUCLEOTIDE SEQUENCE [LARGE SCALE GENOMIC DNA]</scope>
    <source>
        <strain evidence="6">cv. Salinas</strain>
        <tissue evidence="5">Seedlings</tissue>
    </source>
</reference>
<dbReference type="Pfam" id="PF00564">
    <property type="entry name" value="PB1"/>
    <property type="match status" value="1"/>
</dbReference>
<feature type="region of interest" description="Disordered" evidence="3">
    <location>
        <begin position="1"/>
        <end position="72"/>
    </location>
</feature>
<dbReference type="EMBL" id="NBSK02000006">
    <property type="protein sequence ID" value="KAJ0199200.1"/>
    <property type="molecule type" value="Genomic_DNA"/>
</dbReference>
<protein>
    <recommendedName>
        <fullName evidence="4">PB1 domain-containing protein</fullName>
    </recommendedName>
</protein>
<dbReference type="InterPro" id="IPR000270">
    <property type="entry name" value="PB1_dom"/>
</dbReference>
<dbReference type="PROSITE" id="PS51745">
    <property type="entry name" value="PB1"/>
    <property type="match status" value="1"/>
</dbReference>
<dbReference type="PANTHER" id="PTHR46183:SF4">
    <property type="entry name" value="PROTEIN PHOX4"/>
    <property type="match status" value="1"/>
</dbReference>
<keyword evidence="6" id="KW-1185">Reference proteome</keyword>
<feature type="compositionally biased region" description="Basic and acidic residues" evidence="3">
    <location>
        <begin position="40"/>
        <end position="61"/>
    </location>
</feature>
<feature type="compositionally biased region" description="Polar residues" evidence="3">
    <location>
        <begin position="26"/>
        <end position="36"/>
    </location>
</feature>
<feature type="compositionally biased region" description="Basic residues" evidence="3">
    <location>
        <begin position="1"/>
        <end position="10"/>
    </location>
</feature>
<dbReference type="SUPFAM" id="SSF48452">
    <property type="entry name" value="TPR-like"/>
    <property type="match status" value="1"/>
</dbReference>
<gene>
    <name evidence="5" type="ORF">LSAT_V11C600306670</name>
</gene>
<dbReference type="Gene3D" id="3.10.20.90">
    <property type="entry name" value="Phosphatidylinositol 3-kinase Catalytic Subunit, Chain A, domain 1"/>
    <property type="match status" value="1"/>
</dbReference>